<dbReference type="STRING" id="1803587.GCA_001593825_02086"/>
<dbReference type="Proteomes" id="UP000092382">
    <property type="component" value="Unassembled WGS sequence"/>
</dbReference>
<evidence type="ECO:0000313" key="2">
    <source>
        <dbReference type="Proteomes" id="UP000092382"/>
    </source>
</evidence>
<evidence type="ECO:0000313" key="1">
    <source>
        <dbReference type="EMBL" id="OBQ26352.1"/>
    </source>
</evidence>
<protein>
    <submittedName>
        <fullName evidence="1">Toxin HicA</fullName>
    </submittedName>
</protein>
<proteinExistence type="predicted"/>
<dbReference type="EMBL" id="LJOY01000012">
    <property type="protein sequence ID" value="OBQ26352.1"/>
    <property type="molecule type" value="Genomic_DNA"/>
</dbReference>
<gene>
    <name evidence="1" type="ORF">AN481_05255</name>
</gene>
<dbReference type="PATRIC" id="fig|1710894.3.peg.2069"/>
<accession>A0A1B7VZI6</accession>
<dbReference type="AlphaFoldDB" id="A0A1B7VZI6"/>
<sequence>MDFIYKRKPEDDTNKKILAELKNNPQNVNFTDLVKVCTHYFGEPRWQGTSHCVYKMPWGGDPRVNIQNDKGKAKRYQVRQVLDAIPTERFAIEKLAAIEETEESENG</sequence>
<reference evidence="1 2" key="1">
    <citation type="submission" date="2015-09" db="EMBL/GenBank/DDBJ databases">
        <title>Whole genome shotgun sequence assembly of Aphanizomenon flos-aquae UKL13.</title>
        <authorList>
            <person name="Driscoll C."/>
        </authorList>
    </citation>
    <scope>NUCLEOTIDE SEQUENCE [LARGE SCALE GENOMIC DNA]</scope>
    <source>
        <strain evidence="1">MDT13</strain>
    </source>
</reference>
<organism evidence="1 2">
    <name type="scientific">Aphanizomenon flos-aquae LD13</name>
    <dbReference type="NCBI Taxonomy" id="1710894"/>
    <lineage>
        <taxon>Bacteria</taxon>
        <taxon>Bacillati</taxon>
        <taxon>Cyanobacteriota</taxon>
        <taxon>Cyanophyceae</taxon>
        <taxon>Nostocales</taxon>
        <taxon>Aphanizomenonaceae</taxon>
        <taxon>Aphanizomenon</taxon>
    </lineage>
</organism>
<comment type="caution">
    <text evidence="1">The sequence shown here is derived from an EMBL/GenBank/DDBJ whole genome shotgun (WGS) entry which is preliminary data.</text>
</comment>
<name>A0A1B7VZI6_APHFL</name>